<dbReference type="RefSeq" id="WP_102996088.1">
    <property type="nucleotide sequence ID" value="NZ_CP025938.1"/>
</dbReference>
<reference evidence="3" key="1">
    <citation type="submission" date="2018-01" db="EMBL/GenBank/DDBJ databases">
        <title>Complete genome of Tamlana sp. UJ94.</title>
        <authorList>
            <person name="Jung J."/>
            <person name="Chung D."/>
            <person name="Bae S.S."/>
            <person name="Baek K."/>
        </authorList>
    </citation>
    <scope>NUCLEOTIDE SEQUENCE [LARGE SCALE GENOMIC DNA]</scope>
    <source>
        <strain evidence="3">UJ94</strain>
    </source>
</reference>
<name>A0A2I7SJN6_9FLAO</name>
<dbReference type="EMBL" id="CP025938">
    <property type="protein sequence ID" value="AUS06115.1"/>
    <property type="molecule type" value="Genomic_DNA"/>
</dbReference>
<sequence length="75" mass="8077">MKNIKVKQHDISDCGAACIISIANHYKLFLPLARIRQLAGTNKKGTSVLGIINAAQKIGFDAKGVRADREDLSGL</sequence>
<organism evidence="2 3">
    <name type="scientific">Pseudotamlana carrageenivorans</name>
    <dbReference type="NCBI Taxonomy" id="2069432"/>
    <lineage>
        <taxon>Bacteria</taxon>
        <taxon>Pseudomonadati</taxon>
        <taxon>Bacteroidota</taxon>
        <taxon>Flavobacteriia</taxon>
        <taxon>Flavobacteriales</taxon>
        <taxon>Flavobacteriaceae</taxon>
        <taxon>Pseudotamlana</taxon>
    </lineage>
</organism>
<dbReference type="GO" id="GO:0008233">
    <property type="term" value="F:peptidase activity"/>
    <property type="evidence" value="ECO:0007669"/>
    <property type="project" value="InterPro"/>
</dbReference>
<gene>
    <name evidence="2" type="ORF">C1A40_11925</name>
</gene>
<protein>
    <recommendedName>
        <fullName evidence="1">Peptidase C39 domain-containing protein</fullName>
    </recommendedName>
</protein>
<dbReference type="Pfam" id="PF03412">
    <property type="entry name" value="Peptidase_C39"/>
    <property type="match status" value="1"/>
</dbReference>
<dbReference type="AlphaFoldDB" id="A0A2I7SJN6"/>
<dbReference type="GO" id="GO:0005524">
    <property type="term" value="F:ATP binding"/>
    <property type="evidence" value="ECO:0007669"/>
    <property type="project" value="InterPro"/>
</dbReference>
<evidence type="ECO:0000259" key="1">
    <source>
        <dbReference type="Pfam" id="PF03412"/>
    </source>
</evidence>
<dbReference type="InterPro" id="IPR005074">
    <property type="entry name" value="Peptidase_C39"/>
</dbReference>
<dbReference type="GO" id="GO:0016020">
    <property type="term" value="C:membrane"/>
    <property type="evidence" value="ECO:0007669"/>
    <property type="project" value="InterPro"/>
</dbReference>
<dbReference type="GO" id="GO:0006508">
    <property type="term" value="P:proteolysis"/>
    <property type="evidence" value="ECO:0007669"/>
    <property type="project" value="InterPro"/>
</dbReference>
<feature type="domain" description="Peptidase C39" evidence="1">
    <location>
        <begin position="6"/>
        <end position="72"/>
    </location>
</feature>
<dbReference type="OrthoDB" id="1291564at2"/>
<keyword evidence="3" id="KW-1185">Reference proteome</keyword>
<dbReference type="Gene3D" id="3.90.70.10">
    <property type="entry name" value="Cysteine proteinases"/>
    <property type="match status" value="1"/>
</dbReference>
<dbReference type="KEGG" id="taj:C1A40_11925"/>
<dbReference type="Proteomes" id="UP000236592">
    <property type="component" value="Chromosome"/>
</dbReference>
<evidence type="ECO:0000313" key="3">
    <source>
        <dbReference type="Proteomes" id="UP000236592"/>
    </source>
</evidence>
<proteinExistence type="predicted"/>
<accession>A0A2I7SJN6</accession>
<evidence type="ECO:0000313" key="2">
    <source>
        <dbReference type="EMBL" id="AUS06115.1"/>
    </source>
</evidence>